<evidence type="ECO:0000313" key="3">
    <source>
        <dbReference type="Proteomes" id="UP000036938"/>
    </source>
</evidence>
<evidence type="ECO:0000313" key="2">
    <source>
        <dbReference type="EMBL" id="KNG94536.1"/>
    </source>
</evidence>
<protein>
    <submittedName>
        <fullName evidence="2">Uncharacterized protein</fullName>
    </submittedName>
</protein>
<dbReference type="STRING" id="1317121.ATO11_03755"/>
<feature type="chain" id="PRO_5005553881" evidence="1">
    <location>
        <begin position="21"/>
        <end position="96"/>
    </location>
</feature>
<gene>
    <name evidence="2" type="ORF">ATO11_03755</name>
</gene>
<organism evidence="2 3">
    <name type="scientific">Pseudaestuariivita atlantica</name>
    <dbReference type="NCBI Taxonomy" id="1317121"/>
    <lineage>
        <taxon>Bacteria</taxon>
        <taxon>Pseudomonadati</taxon>
        <taxon>Pseudomonadota</taxon>
        <taxon>Alphaproteobacteria</taxon>
        <taxon>Rhodobacterales</taxon>
        <taxon>Paracoccaceae</taxon>
        <taxon>Pseudaestuariivita</taxon>
    </lineage>
</organism>
<dbReference type="RefSeq" id="WP_050529506.1">
    <property type="nucleotide sequence ID" value="NZ_AQQZ01000002.1"/>
</dbReference>
<dbReference type="OrthoDB" id="7745874at2"/>
<reference evidence="2 3" key="1">
    <citation type="journal article" date="2015" name="Int. J. Syst. Evol. Microbiol.">
        <title>Aestuariivita atlantica sp. nov., isolated from deep sea sediment of the Atlantic Ocean.</title>
        <authorList>
            <person name="Li G."/>
            <person name="Lai Q."/>
            <person name="Du Y."/>
            <person name="Liu X."/>
            <person name="Sun F."/>
            <person name="Shao Z."/>
        </authorList>
    </citation>
    <scope>NUCLEOTIDE SEQUENCE [LARGE SCALE GENOMIC DNA]</scope>
    <source>
        <strain evidence="2 3">22II-S11-z3</strain>
    </source>
</reference>
<proteinExistence type="predicted"/>
<evidence type="ECO:0000256" key="1">
    <source>
        <dbReference type="SAM" id="SignalP"/>
    </source>
</evidence>
<dbReference type="Proteomes" id="UP000036938">
    <property type="component" value="Unassembled WGS sequence"/>
</dbReference>
<name>A0A0L1JS26_9RHOB</name>
<keyword evidence="3" id="KW-1185">Reference proteome</keyword>
<dbReference type="AlphaFoldDB" id="A0A0L1JS26"/>
<keyword evidence="1" id="KW-0732">Signal</keyword>
<comment type="caution">
    <text evidence="2">The sequence shown here is derived from an EMBL/GenBank/DDBJ whole genome shotgun (WGS) entry which is preliminary data.</text>
</comment>
<accession>A0A0L1JS26</accession>
<feature type="signal peptide" evidence="1">
    <location>
        <begin position="1"/>
        <end position="20"/>
    </location>
</feature>
<dbReference type="EMBL" id="AQQZ01000002">
    <property type="protein sequence ID" value="KNG94536.1"/>
    <property type="molecule type" value="Genomic_DNA"/>
</dbReference>
<sequence>MKHVLALCLALAASIGSAEAACYAEYKAKRDNPLQLHYGILQLPSDAACRNQQRAGAVIERRIGRDGWTLLSVMSLSTTPPSAEQRSNAGQYYLRY</sequence>